<dbReference type="InterPro" id="IPR010982">
    <property type="entry name" value="Lambda_DNA-bd_dom_sf"/>
</dbReference>
<feature type="domain" description="HTH cro/C1-type" evidence="1">
    <location>
        <begin position="11"/>
        <end position="65"/>
    </location>
</feature>
<gene>
    <name evidence="2" type="ORF">GCM10022377_21450</name>
</gene>
<dbReference type="InterPro" id="IPR001387">
    <property type="entry name" value="Cro/C1-type_HTH"/>
</dbReference>
<dbReference type="Pfam" id="PF01381">
    <property type="entry name" value="HTH_3"/>
    <property type="match status" value="1"/>
</dbReference>
<evidence type="ECO:0000313" key="3">
    <source>
        <dbReference type="Proteomes" id="UP001501536"/>
    </source>
</evidence>
<organism evidence="2 3">
    <name type="scientific">Zhihengliuella alba</name>
    <dbReference type="NCBI Taxonomy" id="547018"/>
    <lineage>
        <taxon>Bacteria</taxon>
        <taxon>Bacillati</taxon>
        <taxon>Actinomycetota</taxon>
        <taxon>Actinomycetes</taxon>
        <taxon>Micrococcales</taxon>
        <taxon>Micrococcaceae</taxon>
        <taxon>Zhihengliuella</taxon>
    </lineage>
</organism>
<proteinExistence type="predicted"/>
<dbReference type="RefSeq" id="WP_344884187.1">
    <property type="nucleotide sequence ID" value="NZ_BAABCJ010000005.1"/>
</dbReference>
<reference evidence="3" key="1">
    <citation type="journal article" date="2019" name="Int. J. Syst. Evol. Microbiol.">
        <title>The Global Catalogue of Microorganisms (GCM) 10K type strain sequencing project: providing services to taxonomists for standard genome sequencing and annotation.</title>
        <authorList>
            <consortium name="The Broad Institute Genomics Platform"/>
            <consortium name="The Broad Institute Genome Sequencing Center for Infectious Disease"/>
            <person name="Wu L."/>
            <person name="Ma J."/>
        </authorList>
    </citation>
    <scope>NUCLEOTIDE SEQUENCE [LARGE SCALE GENOMIC DNA]</scope>
    <source>
        <strain evidence="3">JCM 16961</strain>
    </source>
</reference>
<dbReference type="Gene3D" id="1.10.260.40">
    <property type="entry name" value="lambda repressor-like DNA-binding domains"/>
    <property type="match status" value="1"/>
</dbReference>
<dbReference type="CDD" id="cd00093">
    <property type="entry name" value="HTH_XRE"/>
    <property type="match status" value="1"/>
</dbReference>
<keyword evidence="3" id="KW-1185">Reference proteome</keyword>
<protein>
    <recommendedName>
        <fullName evidence="1">HTH cro/C1-type domain-containing protein</fullName>
    </recommendedName>
</protein>
<dbReference type="PROSITE" id="PS50943">
    <property type="entry name" value="HTH_CROC1"/>
    <property type="match status" value="1"/>
</dbReference>
<accession>A0ABP7DNZ6</accession>
<dbReference type="EMBL" id="BAABCJ010000005">
    <property type="protein sequence ID" value="GAA3707401.1"/>
    <property type="molecule type" value="Genomic_DNA"/>
</dbReference>
<name>A0ABP7DNZ6_9MICC</name>
<dbReference type="SMART" id="SM00530">
    <property type="entry name" value="HTH_XRE"/>
    <property type="match status" value="1"/>
</dbReference>
<sequence length="65" mass="7019">MDDMQRIGDRIRRARKGYGLTQRDLAELIGASERTVREVERGTGGQALRIVVAAAHAVGLTVVAS</sequence>
<dbReference type="Proteomes" id="UP001501536">
    <property type="component" value="Unassembled WGS sequence"/>
</dbReference>
<dbReference type="SUPFAM" id="SSF47413">
    <property type="entry name" value="lambda repressor-like DNA-binding domains"/>
    <property type="match status" value="1"/>
</dbReference>
<evidence type="ECO:0000313" key="2">
    <source>
        <dbReference type="EMBL" id="GAA3707401.1"/>
    </source>
</evidence>
<comment type="caution">
    <text evidence="2">The sequence shown here is derived from an EMBL/GenBank/DDBJ whole genome shotgun (WGS) entry which is preliminary data.</text>
</comment>
<evidence type="ECO:0000259" key="1">
    <source>
        <dbReference type="PROSITE" id="PS50943"/>
    </source>
</evidence>